<dbReference type="SUPFAM" id="SSF48403">
    <property type="entry name" value="Ankyrin repeat"/>
    <property type="match status" value="1"/>
</dbReference>
<protein>
    <recommendedName>
        <fullName evidence="2">Ankyrin repeat protein</fullName>
    </recommendedName>
</protein>
<gene>
    <name evidence="1" type="ORF">Faunusvirus23_7</name>
</gene>
<evidence type="ECO:0008006" key="2">
    <source>
        <dbReference type="Google" id="ProtNLM"/>
    </source>
</evidence>
<evidence type="ECO:0000313" key="1">
    <source>
        <dbReference type="EMBL" id="AYV79570.1"/>
    </source>
</evidence>
<name>A0A3G4ZXJ7_9VIRU</name>
<proteinExistence type="predicted"/>
<sequence length="284" mass="34108">MGNSCLTIRKDHGCSCRCIITHIPNEYRRAENSFDEACRTGDCKAVQQYVERFGVNYSFNTFRADDCTYWISVKRNKYVYNGSRYSNYNPSWGCDITPIIIAVMHNQLDVVKLLMQYKNIRLNLDNSMSNSAYTFTNFFEYMYYNKNLYTKYIEQSLQQYYYIDNSIIFNNNRYTKYIELFLQQPRLNIDNSVIFNNYCNMDKVNTFWEFCKIQAFSKNMPYITHLYGIYCDEQAHHTKVYRLLKLRQLNVFMMGLYNKRCIIGRIFNRSYASHDPFKIVFSFL</sequence>
<organism evidence="1">
    <name type="scientific">Faunusvirus sp</name>
    <dbReference type="NCBI Taxonomy" id="2487766"/>
    <lineage>
        <taxon>Viruses</taxon>
        <taxon>Varidnaviria</taxon>
        <taxon>Bamfordvirae</taxon>
        <taxon>Nucleocytoviricota</taxon>
        <taxon>Megaviricetes</taxon>
        <taxon>Imitervirales</taxon>
        <taxon>Mimiviridae</taxon>
    </lineage>
</organism>
<dbReference type="InterPro" id="IPR036770">
    <property type="entry name" value="Ankyrin_rpt-contain_sf"/>
</dbReference>
<accession>A0A3G4ZXJ7</accession>
<dbReference type="EMBL" id="MK072154">
    <property type="protein sequence ID" value="AYV79570.1"/>
    <property type="molecule type" value="Genomic_DNA"/>
</dbReference>
<reference evidence="1" key="1">
    <citation type="submission" date="2018-10" db="EMBL/GenBank/DDBJ databases">
        <title>Hidden diversity of soil giant viruses.</title>
        <authorList>
            <person name="Schulz F."/>
            <person name="Alteio L."/>
            <person name="Goudeau D."/>
            <person name="Ryan E.M."/>
            <person name="Malmstrom R.R."/>
            <person name="Blanchard J."/>
            <person name="Woyke T."/>
        </authorList>
    </citation>
    <scope>NUCLEOTIDE SEQUENCE</scope>
    <source>
        <strain evidence="1">FNV1</strain>
    </source>
</reference>